<sequence>MTRRYILSAPGCSTNLPQEVYQKIRQVDQEPSTLTNQGVIGFSARVLSREEKRRGNDTVIVQLVEIIKKPGQSLGLYLREGNGTDRFSGVFASRYGENSELEKNCKDILQPGDEILTVNNVDVSQMSIDDVVLILSIPRRLLLRICFNKNRRENTPRGILQDRERPVVVVHKRDDTRGGVMDQSGGLLSRPPTTASTWLGKRVRQQKQDLLYGSMQRMSAPSISADPYGVASTSSNRYPQDDVPKPVGMTSPRQQYAPRLLDSQGKQIQLNEPGSIASTAIVPPPKMTRQRQPAYSSQTLGRLPSHSNDPFRRPPLRPSLIQGDPTTMQRSRPSPYSTSTAPIYPDPYYSTNNTSSSAATAIGLPSTSSSNTAGPSMGSTNYSTSAYKSNSLPRRRVQSGAIGTLPRTVKWRNDVVDSQARATMSDVEDFTYINNPDSSGISADSLRNRLSGLSLSARGPGTGRTIADIFSAQEYRNWAGADSRYFPNAMDQRRSRWSDPRFALGANSVRSSSLPPKAMLSTSMYATPSTSNISGQQQIINPLNQSPYANISSQPISSNRYGSHTVVGAVPPYVPPGERPNDVFDRLHVSPLMNRRVPLRAAGPGFDVDRLSVSSLSGMLSVFIMEGRNLKVPEKQQTRQMYVVLEVDEVHRARTGVSTPEQKFRWREGFEIDIQNATHAQFFVYSWHPQMRHKLCHKGSLKLLEAFFVDQLNGSRMFALNLEPRGQLMVRISFHDIPTVYRRCVNCNYGSTFAVHLTRLCQAENKEVPTVLTRLIEEIERRGVDSPGLYVLCGSLEKKQYLKHELDRDSRNADLGPESVADHNVLTCLVKDFLRELPEPIIPQTVFAMILDAGTVMLPTDKDENRTFLLRIVDCLPSANKNTLIFLMDHLRNVLASEPHNGITTARLTSIFAPLLFCSADPPSISGTYQTATRLNPLDSQQANQALKLLLQFWPSRAAVMEAITVPPAPMNTRSNLLARNLSVD</sequence>
<protein>
    <submittedName>
        <fullName evidence="2">Rho GTPase-activating protein 100F</fullName>
    </submittedName>
</protein>
<dbReference type="Proteomes" id="UP000887579">
    <property type="component" value="Unplaced"/>
</dbReference>
<organism evidence="1 2">
    <name type="scientific">Panagrolaimus sp. ES5</name>
    <dbReference type="NCBI Taxonomy" id="591445"/>
    <lineage>
        <taxon>Eukaryota</taxon>
        <taxon>Metazoa</taxon>
        <taxon>Ecdysozoa</taxon>
        <taxon>Nematoda</taxon>
        <taxon>Chromadorea</taxon>
        <taxon>Rhabditida</taxon>
        <taxon>Tylenchina</taxon>
        <taxon>Panagrolaimomorpha</taxon>
        <taxon>Panagrolaimoidea</taxon>
        <taxon>Panagrolaimidae</taxon>
        <taxon>Panagrolaimus</taxon>
    </lineage>
</organism>
<dbReference type="WBParaSite" id="ES5_v2.g17758.t1">
    <property type="protein sequence ID" value="ES5_v2.g17758.t1"/>
    <property type="gene ID" value="ES5_v2.g17758"/>
</dbReference>
<evidence type="ECO:0000313" key="2">
    <source>
        <dbReference type="WBParaSite" id="ES5_v2.g17758.t1"/>
    </source>
</evidence>
<evidence type="ECO:0000313" key="1">
    <source>
        <dbReference type="Proteomes" id="UP000887579"/>
    </source>
</evidence>
<accession>A0AC34FKB0</accession>
<reference evidence="2" key="1">
    <citation type="submission" date="2022-11" db="UniProtKB">
        <authorList>
            <consortium name="WormBaseParasite"/>
        </authorList>
    </citation>
    <scope>IDENTIFICATION</scope>
</reference>
<proteinExistence type="predicted"/>
<name>A0AC34FKB0_9BILA</name>